<feature type="compositionally biased region" description="Basic and acidic residues" evidence="1">
    <location>
        <begin position="196"/>
        <end position="205"/>
    </location>
</feature>
<keyword evidence="3" id="KW-1185">Reference proteome</keyword>
<evidence type="ECO:0000313" key="3">
    <source>
        <dbReference type="Proteomes" id="UP000663929"/>
    </source>
</evidence>
<accession>A0A8A4TN17</accession>
<dbReference type="KEGG" id="scor:J3U87_00080"/>
<evidence type="ECO:0000313" key="2">
    <source>
        <dbReference type="EMBL" id="QTD50837.1"/>
    </source>
</evidence>
<protein>
    <submittedName>
        <fullName evidence="2">Uncharacterized protein</fullName>
    </submittedName>
</protein>
<name>A0A8A4TN17_SULCO</name>
<dbReference type="AlphaFoldDB" id="A0A8A4TN17"/>
<feature type="region of interest" description="Disordered" evidence="1">
    <location>
        <begin position="196"/>
        <end position="215"/>
    </location>
</feature>
<dbReference type="RefSeq" id="WP_237380911.1">
    <property type="nucleotide sequence ID" value="NZ_CP071793.1"/>
</dbReference>
<sequence length="215" mass="24277">MAGTLILKNGKKVPYKGGYEIIEGVVHFTGPKGNLYQLPESLIDFKKTEALAESKQVRTATAPTKDPDKTKENFAGMNIDEDGRYAGSNVQVQGSSDAVDVPVVPIGSGDDAQQDLNEQKALNERYQKRYSAKMSEISRLETALQAQREDQKHWESQRRNLEASYWSLEYIERRIMYAKNEIKRLEQQIRSVRKDARNIANEGRKAGAKNVSRGQ</sequence>
<gene>
    <name evidence="2" type="ORF">J3U87_00080</name>
</gene>
<feature type="region of interest" description="Disordered" evidence="1">
    <location>
        <begin position="54"/>
        <end position="73"/>
    </location>
</feature>
<proteinExistence type="predicted"/>
<reference evidence="2" key="1">
    <citation type="submission" date="2021-03" db="EMBL/GenBank/DDBJ databases">
        <title>Acanthopleuribacteraceae sp. M133.</title>
        <authorList>
            <person name="Wang G."/>
        </authorList>
    </citation>
    <scope>NUCLEOTIDE SEQUENCE</scope>
    <source>
        <strain evidence="2">M133</strain>
    </source>
</reference>
<evidence type="ECO:0000256" key="1">
    <source>
        <dbReference type="SAM" id="MobiDB-lite"/>
    </source>
</evidence>
<organism evidence="2 3">
    <name type="scientific">Sulfidibacter corallicola</name>
    <dbReference type="NCBI Taxonomy" id="2818388"/>
    <lineage>
        <taxon>Bacteria</taxon>
        <taxon>Pseudomonadati</taxon>
        <taxon>Acidobacteriota</taxon>
        <taxon>Holophagae</taxon>
        <taxon>Acanthopleuribacterales</taxon>
        <taxon>Acanthopleuribacteraceae</taxon>
        <taxon>Sulfidibacter</taxon>
    </lineage>
</organism>
<dbReference type="Proteomes" id="UP000663929">
    <property type="component" value="Chromosome"/>
</dbReference>
<dbReference type="EMBL" id="CP071793">
    <property type="protein sequence ID" value="QTD50837.1"/>
    <property type="molecule type" value="Genomic_DNA"/>
</dbReference>